<accession>A0AC60QE19</accession>
<reference evidence="1 2" key="1">
    <citation type="journal article" date="2020" name="Cell">
        <title>Large-Scale Comparative Analyses of Tick Genomes Elucidate Their Genetic Diversity and Vector Capacities.</title>
        <authorList>
            <consortium name="Tick Genome and Microbiome Consortium (TIGMIC)"/>
            <person name="Jia N."/>
            <person name="Wang J."/>
            <person name="Shi W."/>
            <person name="Du L."/>
            <person name="Sun Y."/>
            <person name="Zhan W."/>
            <person name="Jiang J.F."/>
            <person name="Wang Q."/>
            <person name="Zhang B."/>
            <person name="Ji P."/>
            <person name="Bell-Sakyi L."/>
            <person name="Cui X.M."/>
            <person name="Yuan T.T."/>
            <person name="Jiang B.G."/>
            <person name="Yang W.F."/>
            <person name="Lam T.T."/>
            <person name="Chang Q.C."/>
            <person name="Ding S.J."/>
            <person name="Wang X.J."/>
            <person name="Zhu J.G."/>
            <person name="Ruan X.D."/>
            <person name="Zhao L."/>
            <person name="Wei J.T."/>
            <person name="Ye R.Z."/>
            <person name="Que T.C."/>
            <person name="Du C.H."/>
            <person name="Zhou Y.H."/>
            <person name="Cheng J.X."/>
            <person name="Dai P.F."/>
            <person name="Guo W.B."/>
            <person name="Han X.H."/>
            <person name="Huang E.J."/>
            <person name="Li L.F."/>
            <person name="Wei W."/>
            <person name="Gao Y.C."/>
            <person name="Liu J.Z."/>
            <person name="Shao H.Z."/>
            <person name="Wang X."/>
            <person name="Wang C.C."/>
            <person name="Yang T.C."/>
            <person name="Huo Q.B."/>
            <person name="Li W."/>
            <person name="Chen H.Y."/>
            <person name="Chen S.E."/>
            <person name="Zhou L.G."/>
            <person name="Ni X.B."/>
            <person name="Tian J.H."/>
            <person name="Sheng Y."/>
            <person name="Liu T."/>
            <person name="Pan Y.S."/>
            <person name="Xia L.Y."/>
            <person name="Li J."/>
            <person name="Zhao F."/>
            <person name="Cao W.C."/>
        </authorList>
    </citation>
    <scope>NUCLEOTIDE SEQUENCE [LARGE SCALE GENOMIC DNA]</scope>
    <source>
        <strain evidence="1">Iper-2018</strain>
    </source>
</reference>
<name>A0AC60QE19_IXOPE</name>
<organism evidence="1 2">
    <name type="scientific">Ixodes persulcatus</name>
    <name type="common">Taiga tick</name>
    <dbReference type="NCBI Taxonomy" id="34615"/>
    <lineage>
        <taxon>Eukaryota</taxon>
        <taxon>Metazoa</taxon>
        <taxon>Ecdysozoa</taxon>
        <taxon>Arthropoda</taxon>
        <taxon>Chelicerata</taxon>
        <taxon>Arachnida</taxon>
        <taxon>Acari</taxon>
        <taxon>Parasitiformes</taxon>
        <taxon>Ixodida</taxon>
        <taxon>Ixodoidea</taxon>
        <taxon>Ixodidae</taxon>
        <taxon>Ixodinae</taxon>
        <taxon>Ixodes</taxon>
    </lineage>
</organism>
<sequence>MAAVSERCHGEADVSSLPQGWHPMNGVGTNAKAPASAARSSTNLSSPKPLTNGPSKSSSDGTQNGRETRGRTPNSSATASARATTDKLRQEASTEKLRQEAAALQKKVAQFRVENQSLKAKVKRLEEECLRKTRQVDKLTLLSKEKTAVAQDKKKEDDVLKQKCMKLEVQLREKEDKLRKLQSSQKNLSEATDKPQPPRSRLSLNSHGGTSAELIKLREQIERLGQDNRRLTLQVKEKDQEIRRLKSQANPQPSVSRAATASRNQRPASSSRVKSTGEAKRVVTAKRSDTFSVSRSQMAALSNGSSAPTPLGGKQTEVVKKRKEEQSAASREKSHGTKQQHGNPKPPETDPKVERVKRNVAAKKIQRGWRNYRKRKASNASDISLGSEMNGSSTTLKRKTSTGSAMQHEE</sequence>
<dbReference type="Proteomes" id="UP000805193">
    <property type="component" value="Unassembled WGS sequence"/>
</dbReference>
<comment type="caution">
    <text evidence="1">The sequence shown here is derived from an EMBL/GenBank/DDBJ whole genome shotgun (WGS) entry which is preliminary data.</text>
</comment>
<protein>
    <submittedName>
        <fullName evidence="1">Uncharacterized protein</fullName>
    </submittedName>
</protein>
<evidence type="ECO:0000313" key="1">
    <source>
        <dbReference type="EMBL" id="KAG0431657.1"/>
    </source>
</evidence>
<dbReference type="EMBL" id="JABSTQ010009208">
    <property type="protein sequence ID" value="KAG0431657.1"/>
    <property type="molecule type" value="Genomic_DNA"/>
</dbReference>
<keyword evidence="2" id="KW-1185">Reference proteome</keyword>
<proteinExistence type="predicted"/>
<evidence type="ECO:0000313" key="2">
    <source>
        <dbReference type="Proteomes" id="UP000805193"/>
    </source>
</evidence>
<gene>
    <name evidence="1" type="ORF">HPB47_021597</name>
</gene>